<sequence length="82" mass="9776">MRRTHELIKAKEINDGEVKPVDKKPTQEQYQRLRRTLELIKSKELNDGEVKPVDKKPTQEQSYHHQVKIVNPFYLQRHLSVS</sequence>
<gene>
    <name evidence="1" type="primary">Acey_s0115.g479</name>
    <name evidence="1" type="ORF">Y032_0115g479</name>
</gene>
<keyword evidence="2" id="KW-1185">Reference proteome</keyword>
<evidence type="ECO:0000313" key="1">
    <source>
        <dbReference type="EMBL" id="EYC00453.1"/>
    </source>
</evidence>
<dbReference type="OrthoDB" id="5873049at2759"/>
<protein>
    <submittedName>
        <fullName evidence="1">Uncharacterized protein</fullName>
    </submittedName>
</protein>
<comment type="caution">
    <text evidence="1">The sequence shown here is derived from an EMBL/GenBank/DDBJ whole genome shotgun (WGS) entry which is preliminary data.</text>
</comment>
<dbReference type="AlphaFoldDB" id="A0A016TCT7"/>
<accession>A0A016TCT7</accession>
<evidence type="ECO:0000313" key="2">
    <source>
        <dbReference type="Proteomes" id="UP000024635"/>
    </source>
</evidence>
<name>A0A016TCT7_9BILA</name>
<dbReference type="EMBL" id="JARK01001451">
    <property type="protein sequence ID" value="EYC00453.1"/>
    <property type="molecule type" value="Genomic_DNA"/>
</dbReference>
<reference evidence="2" key="1">
    <citation type="journal article" date="2015" name="Nat. Genet.">
        <title>The genome and transcriptome of the zoonotic hookworm Ancylostoma ceylanicum identify infection-specific gene families.</title>
        <authorList>
            <person name="Schwarz E.M."/>
            <person name="Hu Y."/>
            <person name="Antoshechkin I."/>
            <person name="Miller M.M."/>
            <person name="Sternberg P.W."/>
            <person name="Aroian R.V."/>
        </authorList>
    </citation>
    <scope>NUCLEOTIDE SEQUENCE</scope>
    <source>
        <strain evidence="2">HY135</strain>
    </source>
</reference>
<proteinExistence type="predicted"/>
<dbReference type="STRING" id="53326.A0A016TCT7"/>
<dbReference type="Proteomes" id="UP000024635">
    <property type="component" value="Unassembled WGS sequence"/>
</dbReference>
<organism evidence="1 2">
    <name type="scientific">Ancylostoma ceylanicum</name>
    <dbReference type="NCBI Taxonomy" id="53326"/>
    <lineage>
        <taxon>Eukaryota</taxon>
        <taxon>Metazoa</taxon>
        <taxon>Ecdysozoa</taxon>
        <taxon>Nematoda</taxon>
        <taxon>Chromadorea</taxon>
        <taxon>Rhabditida</taxon>
        <taxon>Rhabditina</taxon>
        <taxon>Rhabditomorpha</taxon>
        <taxon>Strongyloidea</taxon>
        <taxon>Ancylostomatidae</taxon>
        <taxon>Ancylostomatinae</taxon>
        <taxon>Ancylostoma</taxon>
    </lineage>
</organism>